<organism evidence="2 3">
    <name type="scientific">Chlamydomonas schloesseri</name>
    <dbReference type="NCBI Taxonomy" id="2026947"/>
    <lineage>
        <taxon>Eukaryota</taxon>
        <taxon>Viridiplantae</taxon>
        <taxon>Chlorophyta</taxon>
        <taxon>core chlorophytes</taxon>
        <taxon>Chlorophyceae</taxon>
        <taxon>CS clade</taxon>
        <taxon>Chlamydomonadales</taxon>
        <taxon>Chlamydomonadaceae</taxon>
        <taxon>Chlamydomonas</taxon>
    </lineage>
</organism>
<evidence type="ECO:0000259" key="1">
    <source>
        <dbReference type="Pfam" id="PF01168"/>
    </source>
</evidence>
<reference evidence="2" key="1">
    <citation type="journal article" date="2020" name="bioRxiv">
        <title>Comparative genomics of Chlamydomonas.</title>
        <authorList>
            <person name="Craig R.J."/>
            <person name="Hasan A.R."/>
            <person name="Ness R.W."/>
            <person name="Keightley P.D."/>
        </authorList>
    </citation>
    <scope>NUCLEOTIDE SEQUENCE</scope>
    <source>
        <strain evidence="2">CCAP 11/173</strain>
    </source>
</reference>
<keyword evidence="3" id="KW-1185">Reference proteome</keyword>
<dbReference type="Pfam" id="PF01168">
    <property type="entry name" value="Ala_racemase_N"/>
    <property type="match status" value="1"/>
</dbReference>
<sequence length="132" mass="14016">MRALVNSRSRILGGRANLATRCAATISASRPPAPVGESLHDVDTPALLVDLDAFDRNCEKLRRVMAGFPGVAVRPHAKAHKCAEVARRQLQLLGAQGVCCQKVIEAEAMAEGGVSDLLLSNEALELAELGFD</sequence>
<protein>
    <recommendedName>
        <fullName evidence="1">Alanine racemase N-terminal domain-containing protein</fullName>
    </recommendedName>
</protein>
<dbReference type="SUPFAM" id="SSF51419">
    <property type="entry name" value="PLP-binding barrel"/>
    <property type="match status" value="1"/>
</dbReference>
<dbReference type="InterPro" id="IPR001608">
    <property type="entry name" value="Ala_racemase_N"/>
</dbReference>
<accession>A0A836BD63</accession>
<dbReference type="OrthoDB" id="20198at2759"/>
<dbReference type="GO" id="GO:0036088">
    <property type="term" value="P:D-serine catabolic process"/>
    <property type="evidence" value="ECO:0007669"/>
    <property type="project" value="TreeGrafter"/>
</dbReference>
<dbReference type="GO" id="GO:0008721">
    <property type="term" value="F:D-serine ammonia-lyase activity"/>
    <property type="evidence" value="ECO:0007669"/>
    <property type="project" value="TreeGrafter"/>
</dbReference>
<dbReference type="PANTHER" id="PTHR28004:SF2">
    <property type="entry name" value="D-SERINE DEHYDRATASE"/>
    <property type="match status" value="1"/>
</dbReference>
<evidence type="ECO:0000313" key="3">
    <source>
        <dbReference type="Proteomes" id="UP000613740"/>
    </source>
</evidence>
<gene>
    <name evidence="2" type="ORF">HYH02_000728</name>
</gene>
<dbReference type="AlphaFoldDB" id="A0A836BD63"/>
<comment type="caution">
    <text evidence="2">The sequence shown here is derived from an EMBL/GenBank/DDBJ whole genome shotgun (WGS) entry which is preliminary data.</text>
</comment>
<dbReference type="Gene3D" id="3.20.20.10">
    <property type="entry name" value="Alanine racemase"/>
    <property type="match status" value="1"/>
</dbReference>
<feature type="domain" description="Alanine racemase N-terminal" evidence="1">
    <location>
        <begin position="49"/>
        <end position="119"/>
    </location>
</feature>
<dbReference type="InterPro" id="IPR051466">
    <property type="entry name" value="D-amino_acid_metab_enzyme"/>
</dbReference>
<dbReference type="PANTHER" id="PTHR28004">
    <property type="entry name" value="ZGC:162816-RELATED"/>
    <property type="match status" value="1"/>
</dbReference>
<dbReference type="InterPro" id="IPR029066">
    <property type="entry name" value="PLP-binding_barrel"/>
</dbReference>
<name>A0A836BD63_9CHLO</name>
<dbReference type="EMBL" id="JAEHOD010000001">
    <property type="protein sequence ID" value="KAG2454898.1"/>
    <property type="molecule type" value="Genomic_DNA"/>
</dbReference>
<evidence type="ECO:0000313" key="2">
    <source>
        <dbReference type="EMBL" id="KAG2454898.1"/>
    </source>
</evidence>
<dbReference type="Proteomes" id="UP000613740">
    <property type="component" value="Unassembled WGS sequence"/>
</dbReference>
<proteinExistence type="predicted"/>